<dbReference type="PANTHER" id="PTHR43161:SF23">
    <property type="entry name" value="(R,R)-BUTANEDIOL DEHYDROGENASE-RELATED"/>
    <property type="match status" value="1"/>
</dbReference>
<dbReference type="Pfam" id="PF00107">
    <property type="entry name" value="ADH_zinc_N"/>
    <property type="match status" value="1"/>
</dbReference>
<comment type="caution">
    <text evidence="7">The sequence shown here is derived from an EMBL/GenBank/DDBJ whole genome shotgun (WGS) entry which is preliminary data.</text>
</comment>
<evidence type="ECO:0000313" key="7">
    <source>
        <dbReference type="EMBL" id="CAF1051109.1"/>
    </source>
</evidence>
<keyword evidence="8" id="KW-1185">Reference proteome</keyword>
<evidence type="ECO:0000256" key="3">
    <source>
        <dbReference type="ARBA" id="ARBA00022723"/>
    </source>
</evidence>
<dbReference type="EMBL" id="CAJNOR010000986">
    <property type="protein sequence ID" value="CAF1051109.1"/>
    <property type="molecule type" value="Genomic_DNA"/>
</dbReference>
<accession>A0A814KFH8</accession>
<keyword evidence="5" id="KW-0560">Oxidoreductase</keyword>
<dbReference type="InterPro" id="IPR036291">
    <property type="entry name" value="NAD(P)-bd_dom_sf"/>
</dbReference>
<comment type="cofactor">
    <cofactor evidence="1">
        <name>Zn(2+)</name>
        <dbReference type="ChEBI" id="CHEBI:29105"/>
    </cofactor>
</comment>
<keyword evidence="3" id="KW-0479">Metal-binding</keyword>
<dbReference type="SUPFAM" id="SSF50129">
    <property type="entry name" value="GroES-like"/>
    <property type="match status" value="1"/>
</dbReference>
<proteinExistence type="inferred from homology"/>
<evidence type="ECO:0000256" key="4">
    <source>
        <dbReference type="ARBA" id="ARBA00022833"/>
    </source>
</evidence>
<dbReference type="Gene3D" id="3.40.50.720">
    <property type="entry name" value="NAD(P)-binding Rossmann-like Domain"/>
    <property type="match status" value="1"/>
</dbReference>
<dbReference type="AlphaFoldDB" id="A0A814KFH8"/>
<dbReference type="PANTHER" id="PTHR43161">
    <property type="entry name" value="SORBITOL DEHYDROGENASE"/>
    <property type="match status" value="1"/>
</dbReference>
<dbReference type="InterPro" id="IPR011032">
    <property type="entry name" value="GroES-like_sf"/>
</dbReference>
<dbReference type="GO" id="GO:0016491">
    <property type="term" value="F:oxidoreductase activity"/>
    <property type="evidence" value="ECO:0007669"/>
    <property type="project" value="UniProtKB-KW"/>
</dbReference>
<evidence type="ECO:0000256" key="1">
    <source>
        <dbReference type="ARBA" id="ARBA00001947"/>
    </source>
</evidence>
<evidence type="ECO:0000259" key="6">
    <source>
        <dbReference type="Pfam" id="PF00107"/>
    </source>
</evidence>
<keyword evidence="4" id="KW-0862">Zinc</keyword>
<evidence type="ECO:0000256" key="5">
    <source>
        <dbReference type="ARBA" id="ARBA00023002"/>
    </source>
</evidence>
<feature type="domain" description="Alcohol dehydrogenase-like C-terminal" evidence="6">
    <location>
        <begin position="107"/>
        <end position="178"/>
    </location>
</feature>
<name>A0A814KFH8_ADIRI</name>
<dbReference type="Proteomes" id="UP000663828">
    <property type="component" value="Unassembled WGS sequence"/>
</dbReference>
<protein>
    <recommendedName>
        <fullName evidence="6">Alcohol dehydrogenase-like C-terminal domain-containing protein</fullName>
    </recommendedName>
</protein>
<dbReference type="GO" id="GO:0046872">
    <property type="term" value="F:metal ion binding"/>
    <property type="evidence" value="ECO:0007669"/>
    <property type="project" value="UniProtKB-KW"/>
</dbReference>
<gene>
    <name evidence="7" type="ORF">XAT740_LOCUS15777</name>
</gene>
<dbReference type="SUPFAM" id="SSF51735">
    <property type="entry name" value="NAD(P)-binding Rossmann-fold domains"/>
    <property type="match status" value="1"/>
</dbReference>
<organism evidence="7 8">
    <name type="scientific">Adineta ricciae</name>
    <name type="common">Rotifer</name>
    <dbReference type="NCBI Taxonomy" id="249248"/>
    <lineage>
        <taxon>Eukaryota</taxon>
        <taxon>Metazoa</taxon>
        <taxon>Spiralia</taxon>
        <taxon>Gnathifera</taxon>
        <taxon>Rotifera</taxon>
        <taxon>Eurotatoria</taxon>
        <taxon>Bdelloidea</taxon>
        <taxon>Adinetida</taxon>
        <taxon>Adinetidae</taxon>
        <taxon>Adineta</taxon>
    </lineage>
</organism>
<dbReference type="InterPro" id="IPR013149">
    <property type="entry name" value="ADH-like_C"/>
</dbReference>
<dbReference type="Gene3D" id="3.90.180.10">
    <property type="entry name" value="Medium-chain alcohol dehydrogenases, catalytic domain"/>
    <property type="match status" value="2"/>
</dbReference>
<comment type="similarity">
    <text evidence="2">Belongs to the zinc-containing alcohol dehydrogenase family.</text>
</comment>
<evidence type="ECO:0000313" key="8">
    <source>
        <dbReference type="Proteomes" id="UP000663828"/>
    </source>
</evidence>
<reference evidence="7" key="1">
    <citation type="submission" date="2021-02" db="EMBL/GenBank/DDBJ databases">
        <authorList>
            <person name="Nowell W R."/>
        </authorList>
    </citation>
    <scope>NUCLEOTIDE SEQUENCE</scope>
</reference>
<evidence type="ECO:0000256" key="2">
    <source>
        <dbReference type="ARBA" id="ARBA00008072"/>
    </source>
</evidence>
<sequence>MKIAFFLDDTNGVRIEQIPTPSVKFVGIGGTDAHEYSHDTLIVFVKEPHPLNRHCGTTIMGYEFSGVVVEKFMTNGSRKRGKWMRHWLSMVKKKMFRSKSKTNNIDNIGAHVYFDATGLESTFTTGIASLTNGARAILIAMFEEPVKLNAMDIVLRGITIKGNTDYRQTFPEVIQLIDSKRLNVEQLITKKVKLNDIVKAFRN</sequence>